<dbReference type="InterPro" id="IPR020845">
    <property type="entry name" value="AMP-binding_CS"/>
</dbReference>
<keyword evidence="9" id="KW-0614">Plasmid</keyword>
<dbReference type="Pfam" id="PF13193">
    <property type="entry name" value="AMP-binding_C"/>
    <property type="match status" value="1"/>
</dbReference>
<evidence type="ECO:0000256" key="3">
    <source>
        <dbReference type="ARBA" id="ARBA00022723"/>
    </source>
</evidence>
<dbReference type="HOGENOM" id="CLU_000022_59_10_5"/>
<dbReference type="GO" id="GO:0046872">
    <property type="term" value="F:metal ion binding"/>
    <property type="evidence" value="ECO:0007669"/>
    <property type="project" value="UniProtKB-KW"/>
</dbReference>
<feature type="domain" description="AMP-binding enzyme C-terminal" evidence="8">
    <location>
        <begin position="426"/>
        <end position="501"/>
    </location>
</feature>
<evidence type="ECO:0000259" key="8">
    <source>
        <dbReference type="Pfam" id="PF13193"/>
    </source>
</evidence>
<gene>
    <name evidence="9" type="ORF">RGR602_PA00047</name>
</gene>
<accession>A0A0B4X5K7</accession>
<keyword evidence="10" id="KW-1185">Reference proteome</keyword>
<dbReference type="Pfam" id="PF00501">
    <property type="entry name" value="AMP-binding"/>
    <property type="match status" value="1"/>
</dbReference>
<geneLocation type="plasmid" evidence="9 10">
    <name>pRgalR602a</name>
</geneLocation>
<dbReference type="Proteomes" id="UP000031368">
    <property type="component" value="Plasmid pRgalR602a"/>
</dbReference>
<dbReference type="FunFam" id="3.30.300.30:FF:000008">
    <property type="entry name" value="2,3-dihydroxybenzoate-AMP ligase"/>
    <property type="match status" value="1"/>
</dbReference>
<dbReference type="EMBL" id="CP006878">
    <property type="protein sequence ID" value="AJD43394.1"/>
    <property type="molecule type" value="Genomic_DNA"/>
</dbReference>
<comment type="similarity">
    <text evidence="1">Belongs to the ATP-dependent AMP-binding enzyme family.</text>
</comment>
<organism evidence="9 10">
    <name type="scientific">Rhizobium gallicum bv. gallicum R602sp</name>
    <dbReference type="NCBI Taxonomy" id="1041138"/>
    <lineage>
        <taxon>Bacteria</taxon>
        <taxon>Pseudomonadati</taxon>
        <taxon>Pseudomonadota</taxon>
        <taxon>Alphaproteobacteria</taxon>
        <taxon>Hyphomicrobiales</taxon>
        <taxon>Rhizobiaceae</taxon>
        <taxon>Rhizobium/Agrobacterium group</taxon>
        <taxon>Rhizobium</taxon>
    </lineage>
</organism>
<dbReference type="PANTHER" id="PTHR43767">
    <property type="entry name" value="LONG-CHAIN-FATTY-ACID--COA LIGASE"/>
    <property type="match status" value="1"/>
</dbReference>
<dbReference type="AlphaFoldDB" id="A0A0B4X5K7"/>
<evidence type="ECO:0000313" key="10">
    <source>
        <dbReference type="Proteomes" id="UP000031368"/>
    </source>
</evidence>
<evidence type="ECO:0000256" key="1">
    <source>
        <dbReference type="ARBA" id="ARBA00006432"/>
    </source>
</evidence>
<reference evidence="9 10" key="1">
    <citation type="submission" date="2013-11" db="EMBL/GenBank/DDBJ databases">
        <title>Complete genome sequence of Rhizobium gallicum bv. gallicum R602.</title>
        <authorList>
            <person name="Bustos P."/>
            <person name="Santamaria R.I."/>
            <person name="Lozano L."/>
            <person name="Acosta J.L."/>
            <person name="Ormeno-Orrillo E."/>
            <person name="Rogel M.A."/>
            <person name="Romero D."/>
            <person name="Cevallos M.A."/>
            <person name="Martinez-Romero E."/>
            <person name="Gonzalez V."/>
        </authorList>
    </citation>
    <scope>NUCLEOTIDE SEQUENCE [LARGE SCALE GENOMIC DNA]</scope>
    <source>
        <strain evidence="9 10">R602</strain>
        <plasmid evidence="9 10">pRgalR602a</plasmid>
    </source>
</reference>
<feature type="domain" description="AMP-dependent synthetase/ligase" evidence="7">
    <location>
        <begin position="19"/>
        <end position="376"/>
    </location>
</feature>
<dbReference type="SUPFAM" id="SSF56801">
    <property type="entry name" value="Acetyl-CoA synthetase-like"/>
    <property type="match status" value="1"/>
</dbReference>
<evidence type="ECO:0000256" key="5">
    <source>
        <dbReference type="ARBA" id="ARBA00066616"/>
    </source>
</evidence>
<dbReference type="KEGG" id="rga:RGR602_PA00047"/>
<comment type="catalytic activity">
    <reaction evidence="4">
        <text>3-(methylsulfanyl)propanoate + ATP + CoA = 3-(methylsulfanyl)propanoyl-CoA + AMP + diphosphate</text>
        <dbReference type="Rhea" id="RHEA:43052"/>
        <dbReference type="ChEBI" id="CHEBI:30616"/>
        <dbReference type="ChEBI" id="CHEBI:33019"/>
        <dbReference type="ChEBI" id="CHEBI:49016"/>
        <dbReference type="ChEBI" id="CHEBI:57287"/>
        <dbReference type="ChEBI" id="CHEBI:82815"/>
        <dbReference type="ChEBI" id="CHEBI:456215"/>
        <dbReference type="EC" id="6.2.1.44"/>
    </reaction>
    <physiologicalReaction direction="left-to-right" evidence="4">
        <dbReference type="Rhea" id="RHEA:43053"/>
    </physiologicalReaction>
</comment>
<dbReference type="Gene3D" id="3.30.300.30">
    <property type="match status" value="1"/>
</dbReference>
<dbReference type="EC" id="6.2.1.44" evidence="5"/>
<evidence type="ECO:0000259" key="7">
    <source>
        <dbReference type="Pfam" id="PF00501"/>
    </source>
</evidence>
<protein>
    <recommendedName>
        <fullName evidence="6">3-methylmercaptopropionyl-CoA ligase</fullName>
        <ecNumber evidence="5">6.2.1.44</ecNumber>
    </recommendedName>
</protein>
<evidence type="ECO:0000313" key="9">
    <source>
        <dbReference type="EMBL" id="AJD43394.1"/>
    </source>
</evidence>
<name>A0A0B4X5K7_9HYPH</name>
<dbReference type="InterPro" id="IPR045851">
    <property type="entry name" value="AMP-bd_C_sf"/>
</dbReference>
<evidence type="ECO:0000256" key="2">
    <source>
        <dbReference type="ARBA" id="ARBA00022598"/>
    </source>
</evidence>
<keyword evidence="2 9" id="KW-0436">Ligase</keyword>
<dbReference type="InterPro" id="IPR025110">
    <property type="entry name" value="AMP-bd_C"/>
</dbReference>
<dbReference type="PANTHER" id="PTHR43767:SF1">
    <property type="entry name" value="NONRIBOSOMAL PEPTIDE SYNTHASE PES1 (EUROFUNG)-RELATED"/>
    <property type="match status" value="1"/>
</dbReference>
<keyword evidence="3" id="KW-0479">Metal-binding</keyword>
<dbReference type="PROSITE" id="PS00455">
    <property type="entry name" value="AMP_BINDING"/>
    <property type="match status" value="1"/>
</dbReference>
<dbReference type="Gene3D" id="3.40.50.12780">
    <property type="entry name" value="N-terminal domain of ligase-like"/>
    <property type="match status" value="1"/>
</dbReference>
<evidence type="ECO:0000256" key="4">
    <source>
        <dbReference type="ARBA" id="ARBA00051915"/>
    </source>
</evidence>
<dbReference type="InterPro" id="IPR050237">
    <property type="entry name" value="ATP-dep_AMP-bd_enzyme"/>
</dbReference>
<dbReference type="InterPro" id="IPR000873">
    <property type="entry name" value="AMP-dep_synth/lig_dom"/>
</dbReference>
<sequence length="514" mass="55748">MGGAKMIRYDLIAPVGEILRRNARLYPEKMAFEDRIRSVSYPRLDAETEALASHLVARGLRQGQAVAIFLPNSVNWVVACLSVVRAGGICVPVSIESTEAELAYRITDAGCAVLVALPDKRTMADAVLSRLDRPVLVIEADPVSGFLGMERPQSSGFEDDRDVDRPAYIVYTSGTTGQPKGVLLSTRSMLWVTAACWAPIAGMNENDVVLNTLPLYHSYALNIAVLSIIALGASEYIMEKFSTTQATELLRSGRFTFMPGVPTVFHYFLSACQTSGEKLLSSVRLCVSAGAILPGTLNNDFEEFFGVALLDGYGITETSTMVIMNWPGRWRVSGSCGLPLPGVTVRLVDPKTGLDVPVGSEGELICKGPNLMQGYHNKPQETQKAVVDGWYRTGDLAKSDANGFLTITGRLKELIIRGGQNIAPAEVEETILLDHTVVDCAVIGMPHMMLGEVPVACVVLKDAEAFDQAALLTHCKERLSAYKVPDRIYIVDEIPRTGSGKILRVKLRESLPAA</sequence>
<evidence type="ECO:0000256" key="6">
    <source>
        <dbReference type="ARBA" id="ARBA00067668"/>
    </source>
</evidence>
<proteinExistence type="inferred from homology"/>
<dbReference type="GO" id="GO:0016878">
    <property type="term" value="F:acid-thiol ligase activity"/>
    <property type="evidence" value="ECO:0007669"/>
    <property type="project" value="UniProtKB-ARBA"/>
</dbReference>
<dbReference type="InterPro" id="IPR042099">
    <property type="entry name" value="ANL_N_sf"/>
</dbReference>